<feature type="active site" description="Proton donor" evidence="9">
    <location>
        <position position="130"/>
    </location>
</feature>
<name>A0A1H7WXB7_9BACT</name>
<dbReference type="OrthoDB" id="9804068at2"/>
<evidence type="ECO:0000256" key="10">
    <source>
        <dbReference type="SAM" id="Phobius"/>
    </source>
</evidence>
<dbReference type="EMBL" id="FOBS01000008">
    <property type="protein sequence ID" value="SEM25974.1"/>
    <property type="molecule type" value="Genomic_DNA"/>
</dbReference>
<dbReference type="Pfam" id="PF02401">
    <property type="entry name" value="LYTB"/>
    <property type="match status" value="1"/>
</dbReference>
<evidence type="ECO:0000256" key="9">
    <source>
        <dbReference type="HAMAP-Rule" id="MF_00191"/>
    </source>
</evidence>
<feature type="binding site" evidence="9">
    <location>
        <position position="194"/>
    </location>
    <ligand>
        <name>[4Fe-4S] cluster</name>
        <dbReference type="ChEBI" id="CHEBI:49883"/>
    </ligand>
</feature>
<keyword evidence="9" id="KW-0560">Oxidoreductase</keyword>
<dbReference type="AlphaFoldDB" id="A0A1H7WXB7"/>
<evidence type="ECO:0000256" key="4">
    <source>
        <dbReference type="ARBA" id="ARBA00022723"/>
    </source>
</evidence>
<dbReference type="EC" id="1.17.7.4" evidence="9"/>
<dbReference type="Proteomes" id="UP000198744">
    <property type="component" value="Unassembled WGS sequence"/>
</dbReference>
<feature type="transmembrane region" description="Helical" evidence="10">
    <location>
        <begin position="327"/>
        <end position="348"/>
    </location>
</feature>
<comment type="pathway">
    <text evidence="9">Isoprenoid biosynthesis; dimethylallyl diphosphate biosynthesis; dimethylallyl diphosphate from (2E)-4-hydroxy-3-methylbutenyl diphosphate: step 1/1.</text>
</comment>
<comment type="subcellular location">
    <subcellularLocation>
        <location evidence="1">Membrane</location>
        <topology evidence="1">Multi-pass membrane protein</topology>
    </subcellularLocation>
</comment>
<feature type="transmembrane region" description="Helical" evidence="10">
    <location>
        <begin position="500"/>
        <end position="519"/>
    </location>
</feature>
<feature type="binding site" evidence="9">
    <location>
        <position position="12"/>
    </location>
    <ligand>
        <name>[4Fe-4S] cluster</name>
        <dbReference type="ChEBI" id="CHEBI:49883"/>
    </ligand>
</feature>
<dbReference type="InterPro" id="IPR003451">
    <property type="entry name" value="LytB/IspH"/>
</dbReference>
<dbReference type="Gene3D" id="3.40.50.11270">
    <property type="match status" value="1"/>
</dbReference>
<dbReference type="UniPathway" id="UPA00059">
    <property type="reaction ID" value="UER00105"/>
</dbReference>
<evidence type="ECO:0000313" key="11">
    <source>
        <dbReference type="EMBL" id="SEM25974.1"/>
    </source>
</evidence>
<feature type="binding site" evidence="9">
    <location>
        <position position="78"/>
    </location>
    <ligand>
        <name>dimethylallyl diphosphate</name>
        <dbReference type="ChEBI" id="CHEBI:57623"/>
    </ligand>
</feature>
<evidence type="ECO:0000256" key="3">
    <source>
        <dbReference type="ARBA" id="ARBA00022692"/>
    </source>
</evidence>
<dbReference type="GO" id="GO:0016114">
    <property type="term" value="P:terpenoid biosynthetic process"/>
    <property type="evidence" value="ECO:0007669"/>
    <property type="project" value="UniProtKB-UniRule"/>
</dbReference>
<evidence type="ECO:0000256" key="1">
    <source>
        <dbReference type="ARBA" id="ARBA00004141"/>
    </source>
</evidence>
<reference evidence="11 12" key="1">
    <citation type="submission" date="2016-10" db="EMBL/GenBank/DDBJ databases">
        <authorList>
            <person name="de Groot N.N."/>
        </authorList>
    </citation>
    <scope>NUCLEOTIDE SEQUENCE [LARGE SCALE GENOMIC DNA]</scope>
    <source>
        <strain evidence="11 12">DSM 8423</strain>
    </source>
</reference>
<comment type="catalytic activity">
    <reaction evidence="9">
        <text>isopentenyl diphosphate + 2 oxidized [2Fe-2S]-[ferredoxin] + H2O = (2E)-4-hydroxy-3-methylbut-2-enyl diphosphate + 2 reduced [2Fe-2S]-[ferredoxin] + 2 H(+)</text>
        <dbReference type="Rhea" id="RHEA:24488"/>
        <dbReference type="Rhea" id="RHEA-COMP:10000"/>
        <dbReference type="Rhea" id="RHEA-COMP:10001"/>
        <dbReference type="ChEBI" id="CHEBI:15377"/>
        <dbReference type="ChEBI" id="CHEBI:15378"/>
        <dbReference type="ChEBI" id="CHEBI:33737"/>
        <dbReference type="ChEBI" id="CHEBI:33738"/>
        <dbReference type="ChEBI" id="CHEBI:128753"/>
        <dbReference type="ChEBI" id="CHEBI:128769"/>
        <dbReference type="EC" id="1.17.7.4"/>
    </reaction>
</comment>
<keyword evidence="7 9" id="KW-0411">Iron-sulfur</keyword>
<feature type="binding site" evidence="9">
    <location>
        <position position="78"/>
    </location>
    <ligand>
        <name>isopentenyl diphosphate</name>
        <dbReference type="ChEBI" id="CHEBI:128769"/>
    </ligand>
</feature>
<evidence type="ECO:0000313" key="12">
    <source>
        <dbReference type="Proteomes" id="UP000198744"/>
    </source>
</evidence>
<feature type="transmembrane region" description="Helical" evidence="10">
    <location>
        <begin position="552"/>
        <end position="574"/>
    </location>
</feature>
<dbReference type="Gene3D" id="3.40.1010.20">
    <property type="entry name" value="4-hydroxy-3-methylbut-2-enyl diphosphate reductase, catalytic domain"/>
    <property type="match status" value="2"/>
</dbReference>
<protein>
    <recommendedName>
        <fullName evidence="9">4-hydroxy-3-methylbut-2-enyl diphosphate reductase</fullName>
        <shortName evidence="9">HMBPP reductase</shortName>
        <ecNumber evidence="9">1.17.7.4</ecNumber>
    </recommendedName>
</protein>
<gene>
    <name evidence="9" type="primary">ispH</name>
    <name evidence="11" type="ORF">SAMN04489760_10871</name>
</gene>
<organism evidence="11 12">
    <name type="scientific">Syntrophus gentianae</name>
    <dbReference type="NCBI Taxonomy" id="43775"/>
    <lineage>
        <taxon>Bacteria</taxon>
        <taxon>Pseudomonadati</taxon>
        <taxon>Thermodesulfobacteriota</taxon>
        <taxon>Syntrophia</taxon>
        <taxon>Syntrophales</taxon>
        <taxon>Syntrophaceae</taxon>
        <taxon>Syntrophus</taxon>
    </lineage>
</organism>
<keyword evidence="4 9" id="KW-0479">Metal-binding</keyword>
<dbReference type="GO" id="GO:0016765">
    <property type="term" value="F:transferase activity, transferring alkyl or aryl (other than methyl) groups"/>
    <property type="evidence" value="ECO:0007669"/>
    <property type="project" value="InterPro"/>
</dbReference>
<feature type="binding site" evidence="9">
    <location>
        <position position="266"/>
    </location>
    <ligand>
        <name>isopentenyl diphosphate</name>
        <dbReference type="ChEBI" id="CHEBI:128769"/>
    </ligand>
</feature>
<feature type="binding site" evidence="9">
    <location>
        <position position="166"/>
    </location>
    <ligand>
        <name>(2E)-4-hydroxy-3-methylbut-2-enyl diphosphate</name>
        <dbReference type="ChEBI" id="CHEBI:128753"/>
    </ligand>
</feature>
<dbReference type="STRING" id="43775.SAMN04489760_10871"/>
<feature type="transmembrane region" description="Helical" evidence="10">
    <location>
        <begin position="368"/>
        <end position="386"/>
    </location>
</feature>
<keyword evidence="8 10" id="KW-0472">Membrane</keyword>
<accession>A0A1H7WXB7</accession>
<feature type="binding site" evidence="9">
    <location>
        <position position="224"/>
    </location>
    <ligand>
        <name>(2E)-4-hydroxy-3-methylbut-2-enyl diphosphate</name>
        <dbReference type="ChEBI" id="CHEBI:128753"/>
    </ligand>
</feature>
<feature type="binding site" evidence="9">
    <location>
        <position position="222"/>
    </location>
    <ligand>
        <name>isopentenyl diphosphate</name>
        <dbReference type="ChEBI" id="CHEBI:128769"/>
    </ligand>
</feature>
<dbReference type="PANTHER" id="PTHR30426">
    <property type="entry name" value="4-HYDROXY-3-METHYLBUT-2-ENYL DIPHOSPHATE REDUCTASE"/>
    <property type="match status" value="1"/>
</dbReference>
<feature type="binding site" evidence="9">
    <location>
        <position position="100"/>
    </location>
    <ligand>
        <name>[4Fe-4S] cluster</name>
        <dbReference type="ChEBI" id="CHEBI:49883"/>
    </ligand>
</feature>
<feature type="binding site" evidence="9">
    <location>
        <position position="128"/>
    </location>
    <ligand>
        <name>(2E)-4-hydroxy-3-methylbut-2-enyl diphosphate</name>
        <dbReference type="ChEBI" id="CHEBI:128753"/>
    </ligand>
</feature>
<dbReference type="GO" id="GO:0051745">
    <property type="term" value="F:4-hydroxy-3-methylbut-2-enyl diphosphate reductase activity"/>
    <property type="evidence" value="ECO:0007669"/>
    <property type="project" value="UniProtKB-UniRule"/>
</dbReference>
<dbReference type="PANTHER" id="PTHR30426:SF0">
    <property type="entry name" value="4-HYDROXY-3-METHYLBUT-2-ENYL DIPHOSPHATE REDUCTASE"/>
    <property type="match status" value="1"/>
</dbReference>
<dbReference type="UniPathway" id="UPA00056">
    <property type="reaction ID" value="UER00097"/>
</dbReference>
<feature type="binding site" evidence="9">
    <location>
        <position position="42"/>
    </location>
    <ligand>
        <name>isopentenyl diphosphate</name>
        <dbReference type="ChEBI" id="CHEBI:128769"/>
    </ligand>
</feature>
<feature type="binding site" evidence="9">
    <location>
        <position position="78"/>
    </location>
    <ligand>
        <name>(2E)-4-hydroxy-3-methylbut-2-enyl diphosphate</name>
        <dbReference type="ChEBI" id="CHEBI:128753"/>
    </ligand>
</feature>
<comment type="function">
    <text evidence="9">Catalyzes the conversion of 1-hydroxy-2-methyl-2-(E)-butenyl 4-diphosphate (HMBPP) into a mixture of isopentenyl diphosphate (IPP) and dimethylallyl diphosphate (DMAPP). Acts in the terminal step of the DOXP/MEP pathway for isoprenoid precursor biosynthesis.</text>
</comment>
<feature type="transmembrane region" description="Helical" evidence="10">
    <location>
        <begin position="429"/>
        <end position="445"/>
    </location>
</feature>
<keyword evidence="6 9" id="KW-0408">Iron</keyword>
<keyword evidence="3 10" id="KW-0812">Transmembrane</keyword>
<dbReference type="GO" id="GO:0050992">
    <property type="term" value="P:dimethylallyl diphosphate biosynthetic process"/>
    <property type="evidence" value="ECO:0007669"/>
    <property type="project" value="UniProtKB-UniRule"/>
</dbReference>
<feature type="transmembrane region" description="Helical" evidence="10">
    <location>
        <begin position="451"/>
        <end position="472"/>
    </location>
</feature>
<keyword evidence="5 10" id="KW-1133">Transmembrane helix</keyword>
<evidence type="ECO:0000256" key="5">
    <source>
        <dbReference type="ARBA" id="ARBA00022989"/>
    </source>
</evidence>
<dbReference type="GO" id="GO:0051539">
    <property type="term" value="F:4 iron, 4 sulfur cluster binding"/>
    <property type="evidence" value="ECO:0007669"/>
    <property type="project" value="UniProtKB-UniRule"/>
</dbReference>
<feature type="binding site" evidence="9">
    <location>
        <position position="224"/>
    </location>
    <ligand>
        <name>isopentenyl diphosphate</name>
        <dbReference type="ChEBI" id="CHEBI:128769"/>
    </ligand>
</feature>
<keyword evidence="12" id="KW-1185">Reference proteome</keyword>
<dbReference type="CDD" id="cd13967">
    <property type="entry name" value="PT_UbiA_5"/>
    <property type="match status" value="1"/>
</dbReference>
<dbReference type="HAMAP" id="MF_00191">
    <property type="entry name" value="IspH"/>
    <property type="match status" value="1"/>
</dbReference>
<dbReference type="GO" id="GO:0019288">
    <property type="term" value="P:isopentenyl diphosphate biosynthetic process, methylerythritol 4-phosphate pathway"/>
    <property type="evidence" value="ECO:0007669"/>
    <property type="project" value="UniProtKB-UniRule"/>
</dbReference>
<evidence type="ECO:0000256" key="7">
    <source>
        <dbReference type="ARBA" id="ARBA00023014"/>
    </source>
</evidence>
<sequence>MSVLIANTAGFCMGVRRAVDMVLDIARHKGMEKIYTYGPLIHNPQTVDFLRERGIIPVDDLDSIPPSEGQAAIVIRAHGISPIERRKIRKKGLRIIDATCPKVAHVQAIIRKHAAQDYAILIVGDGDHPEVNGLLGHAGNRGRVIGSCSDVDGLPELGKVCVVAQTTQSVEEYETIVRRIRERFPETIVFKTICDSTERRQSEVQELASQMDAMVIVGGRNSANTRRLAALSSLRGTPTFHIETADELNEETLANYDRIGLSAGASTPNWILSRVVDRIAEQQRKKKRRGQGLFKLWSLAVRTDLYSALGAACLSLTAMLLERVPVNILFLLLTALYVHAMHTFNRFVNRRKCSIGSFREESYLKHEYFYLSGAILSLFAGLGIAMSQGLQAFLLLFFISALGVLYNLPIFPEKWRYRSVKDLPGSKNISMALAWATVVAVMPALDGRFFFSPGMIIAFLFTLGLVFIRSSLSDILDIQSDRLIGKETIPVLIGKPKTQILLSVLSFLLGAILLSSAYFRWTSSLAWVLFINLFYIWICFQLCDRRASFSGVVLEGLLETSYVIAGLCSILWFYTLA</sequence>
<feature type="binding site" evidence="9">
    <location>
        <position position="224"/>
    </location>
    <ligand>
        <name>dimethylallyl diphosphate</name>
        <dbReference type="ChEBI" id="CHEBI:57623"/>
    </ligand>
</feature>
<feature type="transmembrane region" description="Helical" evidence="10">
    <location>
        <begin position="525"/>
        <end position="543"/>
    </location>
</feature>
<dbReference type="Pfam" id="PF01040">
    <property type="entry name" value="UbiA"/>
    <property type="match status" value="1"/>
</dbReference>
<evidence type="ECO:0000256" key="2">
    <source>
        <dbReference type="ARBA" id="ARBA00022485"/>
    </source>
</evidence>
<feature type="binding site" evidence="9">
    <location>
        <position position="42"/>
    </location>
    <ligand>
        <name>dimethylallyl diphosphate</name>
        <dbReference type="ChEBI" id="CHEBI:57623"/>
    </ligand>
</feature>
<comment type="caution">
    <text evidence="9">Lacks conserved residue(s) required for the propagation of feature annotation.</text>
</comment>
<keyword evidence="9" id="KW-0414">Isoprene biosynthesis</keyword>
<comment type="similarity">
    <text evidence="9">Belongs to the IspH family.</text>
</comment>
<comment type="pathway">
    <text evidence="9">Isoprenoid biosynthesis; isopentenyl diphosphate biosynthesis via DXP pathway; isopentenyl diphosphate from 1-deoxy-D-xylulose 5-phosphate: step 6/6.</text>
</comment>
<feature type="binding site" evidence="9">
    <location>
        <position position="42"/>
    </location>
    <ligand>
        <name>(2E)-4-hydroxy-3-methylbut-2-enyl diphosphate</name>
        <dbReference type="ChEBI" id="CHEBI:128753"/>
    </ligand>
</feature>
<keyword evidence="2 9" id="KW-0004">4Fe-4S</keyword>
<dbReference type="RefSeq" id="WP_093883072.1">
    <property type="nucleotide sequence ID" value="NZ_FOBS01000008.1"/>
</dbReference>
<comment type="cofactor">
    <cofactor evidence="9">
        <name>[4Fe-4S] cluster</name>
        <dbReference type="ChEBI" id="CHEBI:49883"/>
    </cofactor>
    <text evidence="9">Binds 1 [4Fe-4S] cluster per subunit.</text>
</comment>
<feature type="binding site" evidence="9">
    <location>
        <position position="222"/>
    </location>
    <ligand>
        <name>dimethylallyl diphosphate</name>
        <dbReference type="ChEBI" id="CHEBI:57623"/>
    </ligand>
</feature>
<feature type="binding site" evidence="9">
    <location>
        <position position="128"/>
    </location>
    <ligand>
        <name>dimethylallyl diphosphate</name>
        <dbReference type="ChEBI" id="CHEBI:57623"/>
    </ligand>
</feature>
<dbReference type="GO" id="GO:0016020">
    <property type="term" value="C:membrane"/>
    <property type="evidence" value="ECO:0007669"/>
    <property type="project" value="UniProtKB-SubCell"/>
</dbReference>
<feature type="transmembrane region" description="Helical" evidence="10">
    <location>
        <begin position="392"/>
        <end position="408"/>
    </location>
</feature>
<dbReference type="GO" id="GO:0046872">
    <property type="term" value="F:metal ion binding"/>
    <property type="evidence" value="ECO:0007669"/>
    <property type="project" value="UniProtKB-KW"/>
</dbReference>
<evidence type="ECO:0000256" key="8">
    <source>
        <dbReference type="ARBA" id="ARBA00023136"/>
    </source>
</evidence>
<dbReference type="CDD" id="cd13944">
    <property type="entry name" value="lytB_ispH"/>
    <property type="match status" value="1"/>
</dbReference>
<proteinExistence type="inferred from homology"/>
<feature type="binding site" evidence="9">
    <location>
        <position position="128"/>
    </location>
    <ligand>
        <name>isopentenyl diphosphate</name>
        <dbReference type="ChEBI" id="CHEBI:128769"/>
    </ligand>
</feature>
<dbReference type="InterPro" id="IPR000537">
    <property type="entry name" value="UbiA_prenyltransferase"/>
</dbReference>
<feature type="binding site" evidence="9">
    <location>
        <position position="266"/>
    </location>
    <ligand>
        <name>dimethylallyl diphosphate</name>
        <dbReference type="ChEBI" id="CHEBI:57623"/>
    </ligand>
</feature>
<feature type="binding site" evidence="9">
    <location>
        <position position="266"/>
    </location>
    <ligand>
        <name>(2E)-4-hydroxy-3-methylbut-2-enyl diphosphate</name>
        <dbReference type="ChEBI" id="CHEBI:128753"/>
    </ligand>
</feature>
<evidence type="ECO:0000256" key="6">
    <source>
        <dbReference type="ARBA" id="ARBA00023004"/>
    </source>
</evidence>
<dbReference type="NCBIfam" id="TIGR00216">
    <property type="entry name" value="ispH_lytB"/>
    <property type="match status" value="1"/>
</dbReference>
<comment type="catalytic activity">
    <reaction evidence="9">
        <text>dimethylallyl diphosphate + 2 oxidized [2Fe-2S]-[ferredoxin] + H2O = (2E)-4-hydroxy-3-methylbut-2-enyl diphosphate + 2 reduced [2Fe-2S]-[ferredoxin] + 2 H(+)</text>
        <dbReference type="Rhea" id="RHEA:24825"/>
        <dbReference type="Rhea" id="RHEA-COMP:10000"/>
        <dbReference type="Rhea" id="RHEA-COMP:10001"/>
        <dbReference type="ChEBI" id="CHEBI:15377"/>
        <dbReference type="ChEBI" id="CHEBI:15378"/>
        <dbReference type="ChEBI" id="CHEBI:33737"/>
        <dbReference type="ChEBI" id="CHEBI:33738"/>
        <dbReference type="ChEBI" id="CHEBI:57623"/>
        <dbReference type="ChEBI" id="CHEBI:128753"/>
        <dbReference type="EC" id="1.17.7.4"/>
    </reaction>
</comment>
<feature type="binding site" evidence="9">
    <location>
        <position position="222"/>
    </location>
    <ligand>
        <name>(2E)-4-hydroxy-3-methylbut-2-enyl diphosphate</name>
        <dbReference type="ChEBI" id="CHEBI:128753"/>
    </ligand>
</feature>